<dbReference type="AlphaFoldDB" id="A0A8S3QUF5"/>
<dbReference type="SUPFAM" id="SSF51556">
    <property type="entry name" value="Metallo-dependent hydrolases"/>
    <property type="match status" value="1"/>
</dbReference>
<dbReference type="InterPro" id="IPR032466">
    <property type="entry name" value="Metal_Hydrolase"/>
</dbReference>
<dbReference type="GO" id="GO:0016810">
    <property type="term" value="F:hydrolase activity, acting on carbon-nitrogen (but not peptide) bonds"/>
    <property type="evidence" value="ECO:0007669"/>
    <property type="project" value="InterPro"/>
</dbReference>
<dbReference type="PANTHER" id="PTHR42717">
    <property type="entry name" value="DIHYDROOROTASE-RELATED"/>
    <property type="match status" value="1"/>
</dbReference>
<comment type="caution">
    <text evidence="2">The sequence shown here is derived from an EMBL/GenBank/DDBJ whole genome shotgun (WGS) entry which is preliminary data.</text>
</comment>
<dbReference type="SUPFAM" id="SSF51338">
    <property type="entry name" value="Composite domain of metallo-dependent hydrolases"/>
    <property type="match status" value="1"/>
</dbReference>
<dbReference type="PANTHER" id="PTHR42717:SF1">
    <property type="entry name" value="IMIDAZOLONEPROPIONASE AND RELATED AMIDOHYDROLASES"/>
    <property type="match status" value="1"/>
</dbReference>
<dbReference type="GO" id="GO:0019213">
    <property type="term" value="F:deacetylase activity"/>
    <property type="evidence" value="ECO:0007669"/>
    <property type="project" value="InterPro"/>
</dbReference>
<dbReference type="Gene3D" id="3.20.20.140">
    <property type="entry name" value="Metal-dependent hydrolases"/>
    <property type="match status" value="1"/>
</dbReference>
<name>A0A8S3QUF5_MYTED</name>
<dbReference type="EMBL" id="CAJPWZ010000736">
    <property type="protein sequence ID" value="CAG2200221.1"/>
    <property type="molecule type" value="Genomic_DNA"/>
</dbReference>
<dbReference type="InterPro" id="IPR020043">
    <property type="entry name" value="Deacetylase_Atu3266-like"/>
</dbReference>
<evidence type="ECO:0000259" key="1">
    <source>
        <dbReference type="Pfam" id="PF01979"/>
    </source>
</evidence>
<dbReference type="InterPro" id="IPR011059">
    <property type="entry name" value="Metal-dep_hydrolase_composite"/>
</dbReference>
<gene>
    <name evidence="2" type="ORF">MEDL_14877</name>
</gene>
<dbReference type="Pfam" id="PF01979">
    <property type="entry name" value="Amidohydro_1"/>
    <property type="match status" value="1"/>
</dbReference>
<organism evidence="2 3">
    <name type="scientific">Mytilus edulis</name>
    <name type="common">Blue mussel</name>
    <dbReference type="NCBI Taxonomy" id="6550"/>
    <lineage>
        <taxon>Eukaryota</taxon>
        <taxon>Metazoa</taxon>
        <taxon>Spiralia</taxon>
        <taxon>Lophotrochozoa</taxon>
        <taxon>Mollusca</taxon>
        <taxon>Bivalvia</taxon>
        <taxon>Autobranchia</taxon>
        <taxon>Pteriomorphia</taxon>
        <taxon>Mytilida</taxon>
        <taxon>Mytiloidea</taxon>
        <taxon>Mytilidae</taxon>
        <taxon>Mytilinae</taxon>
        <taxon>Mytilus</taxon>
    </lineage>
</organism>
<proteinExistence type="predicted"/>
<keyword evidence="3" id="KW-1185">Reference proteome</keyword>
<dbReference type="Proteomes" id="UP000683360">
    <property type="component" value="Unassembled WGS sequence"/>
</dbReference>
<feature type="domain" description="Amidohydrolase-related" evidence="1">
    <location>
        <begin position="245"/>
        <end position="345"/>
    </location>
</feature>
<dbReference type="InterPro" id="IPR006680">
    <property type="entry name" value="Amidohydro-rel"/>
</dbReference>
<accession>A0A8S3QUF5</accession>
<evidence type="ECO:0000313" key="3">
    <source>
        <dbReference type="Proteomes" id="UP000683360"/>
    </source>
</evidence>
<dbReference type="OrthoDB" id="194468at2759"/>
<protein>
    <recommendedName>
        <fullName evidence="1">Amidohydrolase-related domain-containing protein</fullName>
    </recommendedName>
</protein>
<dbReference type="Gene3D" id="2.30.40.10">
    <property type="entry name" value="Urease, subunit C, domain 1"/>
    <property type="match status" value="1"/>
</dbReference>
<evidence type="ECO:0000313" key="2">
    <source>
        <dbReference type="EMBL" id="CAG2200221.1"/>
    </source>
</evidence>
<reference evidence="2" key="1">
    <citation type="submission" date="2021-03" db="EMBL/GenBank/DDBJ databases">
        <authorList>
            <person name="Bekaert M."/>
        </authorList>
    </citation>
    <scope>NUCLEOTIDE SEQUENCE</scope>
</reference>
<sequence>MAQTDLIIKNGRIIDPANNIDFTGSVAVSNGTIQAVGTDLNIQAARVFDATGCLITPGLIDCHVHCYEHATPLGINPDESCLSRGVTTVVDAGSSGESTFPGLKKFIAEKTPGGEIDSLNQANVEACVKCIEANRDMIVGVKVRLSETIANDGKMKKKPIGDRLRHQNELEYHLWFIIHYRLCLHSQMESRRRCVAQKTCAQTDTIFPDVLDASKRGVLFDVGHGQGSFSWKVVEICAKANFWPDIIGTDMHTGNNDGPVYDLPLVMSKFLHTGMPLVDIIKATTYTPARAIKWSNSIGSLTVGKTADITVLKIDEVDIDLEDSQSQLRKISKLIKPVAVWKAGRRFEITNPKHFPNLYARANNALEWHNIVIRDEIPPNELIPSCDLVEIPPV</sequence>